<keyword evidence="2" id="KW-1185">Reference proteome</keyword>
<dbReference type="AlphaFoldDB" id="A0A7G9LAX2"/>
<protein>
    <submittedName>
        <fullName evidence="1">Acylneuraminate cytidylyltransferase family protein</fullName>
    </submittedName>
</protein>
<dbReference type="EMBL" id="CP060695">
    <property type="protein sequence ID" value="QNM85771.1"/>
    <property type="molecule type" value="Genomic_DNA"/>
</dbReference>
<dbReference type="Gene3D" id="3.90.550.10">
    <property type="entry name" value="Spore Coat Polysaccharide Biosynthesis Protein SpsA, Chain A"/>
    <property type="match status" value="1"/>
</dbReference>
<dbReference type="RefSeq" id="WP_187482673.1">
    <property type="nucleotide sequence ID" value="NZ_CP060695.1"/>
</dbReference>
<dbReference type="InterPro" id="IPR003329">
    <property type="entry name" value="Cytidylyl_trans"/>
</dbReference>
<organism evidence="1 2">
    <name type="scientific">Polaribacter pectinis</name>
    <dbReference type="NCBI Taxonomy" id="2738844"/>
    <lineage>
        <taxon>Bacteria</taxon>
        <taxon>Pseudomonadati</taxon>
        <taxon>Bacteroidota</taxon>
        <taxon>Flavobacteriia</taxon>
        <taxon>Flavobacteriales</taxon>
        <taxon>Flavobacteriaceae</taxon>
    </lineage>
</organism>
<keyword evidence="1" id="KW-0808">Transferase</keyword>
<accession>A0A7G9LAX2</accession>
<dbReference type="CDD" id="cd02513">
    <property type="entry name" value="CMP-NeuAc_Synthase"/>
    <property type="match status" value="1"/>
</dbReference>
<reference evidence="1 2" key="1">
    <citation type="submission" date="2020-08" db="EMBL/GenBank/DDBJ databases">
        <title>Polaribacter sp. L12M9 isolated from gut of the Korean scallop.</title>
        <authorList>
            <person name="Jeong Y.S."/>
        </authorList>
    </citation>
    <scope>NUCLEOTIDE SEQUENCE [LARGE SCALE GENOMIC DNA]</scope>
    <source>
        <strain evidence="1 2">L12M9</strain>
    </source>
</reference>
<dbReference type="PANTHER" id="PTHR21485">
    <property type="entry name" value="HAD SUPERFAMILY MEMBERS CMAS AND KDSC"/>
    <property type="match status" value="1"/>
</dbReference>
<gene>
    <name evidence="1" type="ORF">H9W90_01225</name>
</gene>
<proteinExistence type="predicted"/>
<dbReference type="InterPro" id="IPR029044">
    <property type="entry name" value="Nucleotide-diphossugar_trans"/>
</dbReference>
<evidence type="ECO:0000313" key="1">
    <source>
        <dbReference type="EMBL" id="QNM85771.1"/>
    </source>
</evidence>
<dbReference type="GO" id="GO:0008781">
    <property type="term" value="F:N-acylneuraminate cytidylyltransferase activity"/>
    <property type="evidence" value="ECO:0007669"/>
    <property type="project" value="TreeGrafter"/>
</dbReference>
<dbReference type="InterPro" id="IPR050793">
    <property type="entry name" value="CMP-NeuNAc_synthase"/>
</dbReference>
<dbReference type="Pfam" id="PF02348">
    <property type="entry name" value="CTP_transf_3"/>
    <property type="match status" value="1"/>
</dbReference>
<dbReference type="Proteomes" id="UP000515808">
    <property type="component" value="Chromosome"/>
</dbReference>
<dbReference type="KEGG" id="ppec:H9W90_01225"/>
<name>A0A7G9LAX2_9FLAO</name>
<dbReference type="SUPFAM" id="SSF53448">
    <property type="entry name" value="Nucleotide-diphospho-sugar transferases"/>
    <property type="match status" value="1"/>
</dbReference>
<evidence type="ECO:0000313" key="2">
    <source>
        <dbReference type="Proteomes" id="UP000515808"/>
    </source>
</evidence>
<sequence length="237" mass="26664">MKTIPKILGIIPARGGSKGVPNKNIKKLNGKPLIQYTSEIALKSKYLNRVIVSTDDANIAEISKLVGVEVPFMRPDNLAQDTSPTLPVIKHALNFYKNLGIEFDAVCLLQVTSPIRTLDFLNNCLGKFIESDLDSLISVLDVPHHLNPHWTFKENVHGNLSISTGEKNIISRRQDLPNAYYRDGSVYLTKTEVILNQNSLYGDKIGYFVNPTKDNVNIDTLEDWQNAEIIFRQKDEN</sequence>
<keyword evidence="1" id="KW-0548">Nucleotidyltransferase</keyword>
<dbReference type="PANTHER" id="PTHR21485:SF6">
    <property type="entry name" value="N-ACYLNEURAMINATE CYTIDYLYLTRANSFERASE-RELATED"/>
    <property type="match status" value="1"/>
</dbReference>